<evidence type="ECO:0000256" key="6">
    <source>
        <dbReference type="ARBA" id="ARBA00023136"/>
    </source>
</evidence>
<evidence type="ECO:0000313" key="9">
    <source>
        <dbReference type="EMBL" id="GHO57813.1"/>
    </source>
</evidence>
<keyword evidence="4 7" id="KW-0812">Transmembrane</keyword>
<keyword evidence="3" id="KW-1003">Cell membrane</keyword>
<proteinExistence type="inferred from homology"/>
<evidence type="ECO:0000256" key="7">
    <source>
        <dbReference type="RuleBase" id="RU363032"/>
    </source>
</evidence>
<evidence type="ECO:0000259" key="8">
    <source>
        <dbReference type="PROSITE" id="PS50928"/>
    </source>
</evidence>
<dbReference type="Gene3D" id="1.10.3720.10">
    <property type="entry name" value="MetI-like"/>
    <property type="match status" value="1"/>
</dbReference>
<comment type="subcellular location">
    <subcellularLocation>
        <location evidence="1 7">Cell membrane</location>
        <topology evidence="1 7">Multi-pass membrane protein</topology>
    </subcellularLocation>
</comment>
<dbReference type="SUPFAM" id="SSF161098">
    <property type="entry name" value="MetI-like"/>
    <property type="match status" value="1"/>
</dbReference>
<dbReference type="RefSeq" id="WP_201374111.1">
    <property type="nucleotide sequence ID" value="NZ_BNJG01000002.1"/>
</dbReference>
<feature type="transmembrane region" description="Helical" evidence="7">
    <location>
        <begin position="184"/>
        <end position="209"/>
    </location>
</feature>
<comment type="similarity">
    <text evidence="7">Belongs to the binding-protein-dependent transport system permease family.</text>
</comment>
<gene>
    <name evidence="9" type="ORF">KSB_62880</name>
</gene>
<feature type="domain" description="ABC transmembrane type-1" evidence="8">
    <location>
        <begin position="91"/>
        <end position="311"/>
    </location>
</feature>
<keyword evidence="5 7" id="KW-1133">Transmembrane helix</keyword>
<feature type="transmembrane region" description="Helical" evidence="7">
    <location>
        <begin position="290"/>
        <end position="312"/>
    </location>
</feature>
<feature type="transmembrane region" description="Helical" evidence="7">
    <location>
        <begin position="28"/>
        <end position="50"/>
    </location>
</feature>
<dbReference type="InterPro" id="IPR035906">
    <property type="entry name" value="MetI-like_sf"/>
</dbReference>
<reference evidence="9 10" key="1">
    <citation type="journal article" date="2021" name="Int. J. Syst. Evol. Microbiol.">
        <title>Reticulibacter mediterranei gen. nov., sp. nov., within the new family Reticulibacteraceae fam. nov., and Ktedonospora formicarum gen. nov., sp. nov., Ktedonobacter robiniae sp. nov., Dictyobacter formicarum sp. nov. and Dictyobacter arantiisoli sp. nov., belonging to the class Ktedonobacteria.</title>
        <authorList>
            <person name="Yabe S."/>
            <person name="Zheng Y."/>
            <person name="Wang C.M."/>
            <person name="Sakai Y."/>
            <person name="Abe K."/>
            <person name="Yokota A."/>
            <person name="Donadio S."/>
            <person name="Cavaletti L."/>
            <person name="Monciardini P."/>
        </authorList>
    </citation>
    <scope>NUCLEOTIDE SEQUENCE [LARGE SCALE GENOMIC DNA]</scope>
    <source>
        <strain evidence="9 10">SOSP1-30</strain>
    </source>
</reference>
<sequence length="322" mass="36541">MSLINTRVQKSHAFRNRPYYGRGLNGPLLFWVLLTPSLILFIGIIFYPLFNTILLSFQSLNLADPLDNNWVGLKNYVDVLTRPTYNFWSSAGFSLLFSVVTTCVSFVIGFLFAIILNQRLRFQTLWRGLALIPWVIPYVVVAYLFFYMYNSQYGIINQLLTSINILGWHPFPQPLAWFGGDGKLAVVAVIFASIWNKFPFFTLMLLAGLQTVQQDLLDAATVDGAGMWGRFWHVIVPQLRGIIVVVTTLQFIWSLNEFTIIYSMTQGGPGNATNNIIVNIYRTGFMNQNISIAATMGTIWLIMLLLLTNFYIRVMEGKAGSQ</sequence>
<evidence type="ECO:0000256" key="4">
    <source>
        <dbReference type="ARBA" id="ARBA00022692"/>
    </source>
</evidence>
<keyword evidence="6 7" id="KW-0472">Membrane</keyword>
<protein>
    <submittedName>
        <fullName evidence="9">ABC transporter permease</fullName>
    </submittedName>
</protein>
<evidence type="ECO:0000313" key="10">
    <source>
        <dbReference type="Proteomes" id="UP000654345"/>
    </source>
</evidence>
<dbReference type="PANTHER" id="PTHR43005">
    <property type="entry name" value="BLR7065 PROTEIN"/>
    <property type="match status" value="1"/>
</dbReference>
<feature type="transmembrane region" description="Helical" evidence="7">
    <location>
        <begin position="93"/>
        <end position="116"/>
    </location>
</feature>
<dbReference type="Pfam" id="PF00528">
    <property type="entry name" value="BPD_transp_1"/>
    <property type="match status" value="1"/>
</dbReference>
<dbReference type="CDD" id="cd06261">
    <property type="entry name" value="TM_PBP2"/>
    <property type="match status" value="1"/>
</dbReference>
<name>A0ABQ3UYR7_9CHLR</name>
<dbReference type="PANTHER" id="PTHR43005:SF1">
    <property type="entry name" value="SPERMIDINE_PUTRESCINE TRANSPORT SYSTEM PERMEASE PROTEIN"/>
    <property type="match status" value="1"/>
</dbReference>
<dbReference type="Proteomes" id="UP000654345">
    <property type="component" value="Unassembled WGS sequence"/>
</dbReference>
<evidence type="ECO:0000256" key="3">
    <source>
        <dbReference type="ARBA" id="ARBA00022475"/>
    </source>
</evidence>
<feature type="transmembrane region" description="Helical" evidence="7">
    <location>
        <begin position="230"/>
        <end position="253"/>
    </location>
</feature>
<organism evidence="9 10">
    <name type="scientific">Ktedonobacter robiniae</name>
    <dbReference type="NCBI Taxonomy" id="2778365"/>
    <lineage>
        <taxon>Bacteria</taxon>
        <taxon>Bacillati</taxon>
        <taxon>Chloroflexota</taxon>
        <taxon>Ktedonobacteria</taxon>
        <taxon>Ktedonobacterales</taxon>
        <taxon>Ktedonobacteraceae</taxon>
        <taxon>Ktedonobacter</taxon>
    </lineage>
</organism>
<dbReference type="InterPro" id="IPR000515">
    <property type="entry name" value="MetI-like"/>
</dbReference>
<accession>A0ABQ3UYR7</accession>
<keyword evidence="10" id="KW-1185">Reference proteome</keyword>
<dbReference type="EMBL" id="BNJG01000002">
    <property type="protein sequence ID" value="GHO57813.1"/>
    <property type="molecule type" value="Genomic_DNA"/>
</dbReference>
<dbReference type="PROSITE" id="PS50928">
    <property type="entry name" value="ABC_TM1"/>
    <property type="match status" value="1"/>
</dbReference>
<keyword evidence="2 7" id="KW-0813">Transport</keyword>
<comment type="caution">
    <text evidence="9">The sequence shown here is derived from an EMBL/GenBank/DDBJ whole genome shotgun (WGS) entry which is preliminary data.</text>
</comment>
<evidence type="ECO:0000256" key="2">
    <source>
        <dbReference type="ARBA" id="ARBA00022448"/>
    </source>
</evidence>
<evidence type="ECO:0000256" key="1">
    <source>
        <dbReference type="ARBA" id="ARBA00004651"/>
    </source>
</evidence>
<evidence type="ECO:0000256" key="5">
    <source>
        <dbReference type="ARBA" id="ARBA00022989"/>
    </source>
</evidence>
<feature type="transmembrane region" description="Helical" evidence="7">
    <location>
        <begin position="128"/>
        <end position="149"/>
    </location>
</feature>